<reference evidence="2 3" key="1">
    <citation type="submission" date="2016-04" db="EMBL/GenBank/DDBJ databases">
        <authorList>
            <person name="Chen L."/>
            <person name="Zhuang W."/>
            <person name="Wang G."/>
        </authorList>
    </citation>
    <scope>NUCLEOTIDE SEQUENCE [LARGE SCALE GENOMIC DNA]</scope>
    <source>
        <strain evidence="3">GR20</strain>
    </source>
</reference>
<comment type="caution">
    <text evidence="2">The sequence shown here is derived from an EMBL/GenBank/DDBJ whole genome shotgun (WGS) entry which is preliminary data.</text>
</comment>
<evidence type="ECO:0000256" key="1">
    <source>
        <dbReference type="SAM" id="SignalP"/>
    </source>
</evidence>
<evidence type="ECO:0000313" key="2">
    <source>
        <dbReference type="EMBL" id="OQP52173.1"/>
    </source>
</evidence>
<dbReference type="RefSeq" id="WP_014220217.1">
    <property type="nucleotide sequence ID" value="NZ_LWBO01000004.1"/>
</dbReference>
<proteinExistence type="predicted"/>
<feature type="signal peptide" evidence="1">
    <location>
        <begin position="1"/>
        <end position="23"/>
    </location>
</feature>
<evidence type="ECO:0000313" key="3">
    <source>
        <dbReference type="Proteomes" id="UP000192277"/>
    </source>
</evidence>
<dbReference type="EMBL" id="LWBO01000004">
    <property type="protein sequence ID" value="OQP52173.1"/>
    <property type="molecule type" value="Genomic_DNA"/>
</dbReference>
<protein>
    <submittedName>
        <fullName evidence="2">Histidine phosphatase family protein</fullName>
    </submittedName>
</protein>
<accession>A0ABX3P425</accession>
<feature type="chain" id="PRO_5045303763" evidence="1">
    <location>
        <begin position="24"/>
        <end position="186"/>
    </location>
</feature>
<dbReference type="CDD" id="cd07040">
    <property type="entry name" value="HP"/>
    <property type="match status" value="1"/>
</dbReference>
<gene>
    <name evidence="2" type="ORF">A4D02_23540</name>
</gene>
<name>A0ABX3P425_9BACT</name>
<dbReference type="PROSITE" id="PS00175">
    <property type="entry name" value="PG_MUTASE"/>
    <property type="match status" value="1"/>
</dbReference>
<keyword evidence="3" id="KW-1185">Reference proteome</keyword>
<sequence length="186" mass="20607">MNNLLKSVLAVIVITLTGNTSFAQKQNASVQRVVIIRHGEKPDNGDNLSCKGFNRSLQLPAVLYAKYKVPDKIFVPSINNSKSASHVRMFETITPFAIKYNVAINSKYDVDNVKEMAAAILKTNGYALIVWEHDKIDNLVKALGADAKGIKWSGDDFDSIWVITFKNGKATFSTDKENINPANDCR</sequence>
<dbReference type="InterPro" id="IPR001345">
    <property type="entry name" value="PG/BPGM_mutase_AS"/>
</dbReference>
<organism evidence="2 3">
    <name type="scientific">Niastella koreensis</name>
    <dbReference type="NCBI Taxonomy" id="354356"/>
    <lineage>
        <taxon>Bacteria</taxon>
        <taxon>Pseudomonadati</taxon>
        <taxon>Bacteroidota</taxon>
        <taxon>Chitinophagia</taxon>
        <taxon>Chitinophagales</taxon>
        <taxon>Chitinophagaceae</taxon>
        <taxon>Niastella</taxon>
    </lineage>
</organism>
<dbReference type="Proteomes" id="UP000192277">
    <property type="component" value="Unassembled WGS sequence"/>
</dbReference>
<keyword evidence="1" id="KW-0732">Signal</keyword>